<dbReference type="EMBL" id="PZFK01000004">
    <property type="protein sequence ID" value="PTI30562.1"/>
    <property type="molecule type" value="Genomic_DNA"/>
</dbReference>
<accession>A0A2T4PVR6</accession>
<dbReference type="Proteomes" id="UP000241209">
    <property type="component" value="Unassembled WGS sequence"/>
</dbReference>
<name>A0A2T4PVR6_9STAP</name>
<proteinExistence type="predicted"/>
<reference evidence="1 2" key="1">
    <citation type="journal article" date="2016" name="Front. Microbiol.">
        <title>Comprehensive Phylogenetic Analysis of Bovine Non-aureus Staphylococci Species Based on Whole-Genome Sequencing.</title>
        <authorList>
            <person name="Naushad S."/>
            <person name="Barkema H.W."/>
            <person name="Luby C."/>
            <person name="Condas L.A."/>
            <person name="Nobrega D.B."/>
            <person name="Carson D.A."/>
            <person name="De Buck J."/>
        </authorList>
    </citation>
    <scope>NUCLEOTIDE SEQUENCE [LARGE SCALE GENOMIC DNA]</scope>
    <source>
        <strain evidence="1 2">SNUC 2204</strain>
    </source>
</reference>
<comment type="caution">
    <text evidence="1">The sequence shown here is derived from an EMBL/GenBank/DDBJ whole genome shotgun (WGS) entry which is preliminary data.</text>
</comment>
<evidence type="ECO:0000313" key="2">
    <source>
        <dbReference type="Proteomes" id="UP000241209"/>
    </source>
</evidence>
<protein>
    <submittedName>
        <fullName evidence="1">Uncharacterized protein</fullName>
    </submittedName>
</protein>
<sequence>MQDLANKQHRSSVSCKTDETSNIGALYVLKYYDFESACLPRGMVRACSLSRVLFPGASALCKIVRKDYKDFFATYHLGSFDSSTYNNSL</sequence>
<dbReference type="AlphaFoldDB" id="A0A2T4PVR6"/>
<gene>
    <name evidence="1" type="ORF">BU072_02395</name>
</gene>
<organism evidence="1 2">
    <name type="scientific">Mammaliicoccus vitulinus</name>
    <dbReference type="NCBI Taxonomy" id="71237"/>
    <lineage>
        <taxon>Bacteria</taxon>
        <taxon>Bacillati</taxon>
        <taxon>Bacillota</taxon>
        <taxon>Bacilli</taxon>
        <taxon>Bacillales</taxon>
        <taxon>Staphylococcaceae</taxon>
        <taxon>Mammaliicoccus</taxon>
    </lineage>
</organism>
<evidence type="ECO:0000313" key="1">
    <source>
        <dbReference type="EMBL" id="PTI30562.1"/>
    </source>
</evidence>